<keyword evidence="3" id="KW-1185">Reference proteome</keyword>
<proteinExistence type="predicted"/>
<evidence type="ECO:0000259" key="1">
    <source>
        <dbReference type="PROSITE" id="PS51832"/>
    </source>
</evidence>
<dbReference type="Pfam" id="PF13487">
    <property type="entry name" value="HD_5"/>
    <property type="match status" value="1"/>
</dbReference>
<feature type="domain" description="HD-GYP" evidence="1">
    <location>
        <begin position="112"/>
        <end position="302"/>
    </location>
</feature>
<name>A0ABU0GSC0_9BACL</name>
<evidence type="ECO:0000313" key="2">
    <source>
        <dbReference type="EMBL" id="MDQ0427958.1"/>
    </source>
</evidence>
<dbReference type="InterPro" id="IPR003607">
    <property type="entry name" value="HD/PDEase_dom"/>
</dbReference>
<dbReference type="NCBIfam" id="TIGR00277">
    <property type="entry name" value="HDIG"/>
    <property type="match status" value="1"/>
</dbReference>
<dbReference type="InterPro" id="IPR011051">
    <property type="entry name" value="RmlC_Cupin_sf"/>
</dbReference>
<dbReference type="Gene3D" id="1.10.3210.10">
    <property type="entry name" value="Hypothetical protein af1432"/>
    <property type="match status" value="1"/>
</dbReference>
<dbReference type="SUPFAM" id="SSF109604">
    <property type="entry name" value="HD-domain/PDEase-like"/>
    <property type="match status" value="1"/>
</dbReference>
<dbReference type="PANTHER" id="PTHR43155">
    <property type="entry name" value="CYCLIC DI-GMP PHOSPHODIESTERASE PA4108-RELATED"/>
    <property type="match status" value="1"/>
</dbReference>
<protein>
    <submittedName>
        <fullName evidence="2">Nucleotidyltransferase with HDIG domain</fullName>
    </submittedName>
</protein>
<accession>A0ABU0GSC0</accession>
<dbReference type="PROSITE" id="PS51832">
    <property type="entry name" value="HD_GYP"/>
    <property type="match status" value="1"/>
</dbReference>
<reference evidence="2 3" key="1">
    <citation type="submission" date="2023-07" db="EMBL/GenBank/DDBJ databases">
        <title>Genomic Encyclopedia of Type Strains, Phase IV (KMG-IV): sequencing the most valuable type-strain genomes for metagenomic binning, comparative biology and taxonomic classification.</title>
        <authorList>
            <person name="Goeker M."/>
        </authorList>
    </citation>
    <scope>NUCLEOTIDE SEQUENCE [LARGE SCALE GENOMIC DNA]</scope>
    <source>
        <strain evidence="2 3">DSM 16419</strain>
    </source>
</reference>
<dbReference type="Proteomes" id="UP001241988">
    <property type="component" value="Unassembled WGS sequence"/>
</dbReference>
<dbReference type="RefSeq" id="WP_308786188.1">
    <property type="nucleotide sequence ID" value="NZ_JAUSWB010000002.1"/>
</dbReference>
<dbReference type="InterPro" id="IPR037522">
    <property type="entry name" value="HD_GYP_dom"/>
</dbReference>
<dbReference type="CDD" id="cd00077">
    <property type="entry name" value="HDc"/>
    <property type="match status" value="1"/>
</dbReference>
<gene>
    <name evidence="2" type="ORF">QOZ98_000784</name>
</gene>
<evidence type="ECO:0000313" key="3">
    <source>
        <dbReference type="Proteomes" id="UP001241988"/>
    </source>
</evidence>
<organism evidence="2 3">
    <name type="scientific">Planomicrobium stackebrandtii</name>
    <dbReference type="NCBI Taxonomy" id="253160"/>
    <lineage>
        <taxon>Bacteria</taxon>
        <taxon>Bacillati</taxon>
        <taxon>Bacillota</taxon>
        <taxon>Bacilli</taxon>
        <taxon>Bacillales</taxon>
        <taxon>Caryophanaceae</taxon>
        <taxon>Planomicrobium</taxon>
    </lineage>
</organism>
<sequence>MKGLDILKNGHLEKVENGSTTLDLLGRGSGIELMRQTVKQGSTFMLFPGDQKDAQEFFYILAGEVEAEVNGGILKLGTNDFFSCKNLESAIHFTVLKDVTFLSVSTTPVFHYLSNMISELRKIGMAVEKKDRYTFNHSSRVANYAVKTSAKMKLGKEQIENLFLASILHDIGKINIPEEVLKKPSKLTNEEFEVVKKHPGDGAKMIRETAYADLADIVEQHHERVNGRGYPFGLKGDEILIEAKIIGVCDTFDAMTEDRAYRSAFSAEYAMAELNSLVGEQYDEDVVKAFEQVLKEEGKLTT</sequence>
<dbReference type="SMART" id="SM00471">
    <property type="entry name" value="HDc"/>
    <property type="match status" value="1"/>
</dbReference>
<dbReference type="EMBL" id="JAUSWB010000002">
    <property type="protein sequence ID" value="MDQ0427958.1"/>
    <property type="molecule type" value="Genomic_DNA"/>
</dbReference>
<dbReference type="InterPro" id="IPR006675">
    <property type="entry name" value="HDIG_dom"/>
</dbReference>
<dbReference type="SUPFAM" id="SSF51182">
    <property type="entry name" value="RmlC-like cupins"/>
    <property type="match status" value="1"/>
</dbReference>
<comment type="caution">
    <text evidence="2">The sequence shown here is derived from an EMBL/GenBank/DDBJ whole genome shotgun (WGS) entry which is preliminary data.</text>
</comment>